<dbReference type="AlphaFoldDB" id="A0AAD5JTH1"/>
<keyword evidence="3" id="KW-0812">Transmembrane</keyword>
<dbReference type="PROSITE" id="PS00012">
    <property type="entry name" value="PHOSPHOPANTETHEINE"/>
    <property type="match status" value="1"/>
</dbReference>
<keyword evidence="3" id="KW-0472">Membrane</keyword>
<dbReference type="Gene3D" id="3.40.50.12780">
    <property type="entry name" value="N-terminal domain of ligase-like"/>
    <property type="match status" value="1"/>
</dbReference>
<dbReference type="InterPro" id="IPR020806">
    <property type="entry name" value="PKS_PP-bd"/>
</dbReference>
<dbReference type="Gene3D" id="3.40.50.720">
    <property type="entry name" value="NAD(P)-binding Rossmann-like Domain"/>
    <property type="match status" value="1"/>
</dbReference>
<dbReference type="InterPro" id="IPR006162">
    <property type="entry name" value="Ppantetheine_attach_site"/>
</dbReference>
<dbReference type="Pfam" id="PF00501">
    <property type="entry name" value="AMP-binding"/>
    <property type="match status" value="1"/>
</dbReference>
<dbReference type="SUPFAM" id="SSF47336">
    <property type="entry name" value="ACP-like"/>
    <property type="match status" value="1"/>
</dbReference>
<dbReference type="InterPro" id="IPR009081">
    <property type="entry name" value="PP-bd_ACP"/>
</dbReference>
<organism evidence="5 6">
    <name type="scientific">Phascolomyces articulosus</name>
    <dbReference type="NCBI Taxonomy" id="60185"/>
    <lineage>
        <taxon>Eukaryota</taxon>
        <taxon>Fungi</taxon>
        <taxon>Fungi incertae sedis</taxon>
        <taxon>Mucoromycota</taxon>
        <taxon>Mucoromycotina</taxon>
        <taxon>Mucoromycetes</taxon>
        <taxon>Mucorales</taxon>
        <taxon>Lichtheimiaceae</taxon>
        <taxon>Phascolomyces</taxon>
    </lineage>
</organism>
<dbReference type="SMART" id="SM00823">
    <property type="entry name" value="PKS_PP"/>
    <property type="match status" value="1"/>
</dbReference>
<sequence>MIPQQLYSYPPNFTTVIQMFETQAIRFKDNICLRYQVPNTLDFASLTYGQVDKMATSLAHELSTQLPPIEECRVIGYLLDDPVLSVLTILAILKLRRVFFAISPRNSEAAIVHLLSKTDTKYLMTSEKYRDISQKCAAQVPKCCGVKGLAPLNEMISLMFSYHLSNNSSANRYQHCGSQEITIGMDYQQEDEDAVVGILHSSGSTAFPKPTYETNRSVLWTTIHTLGENMYNSCSQHFGSKDVMLMPCPFFHGSGIYTFLVVVSFGAAAVLFHRLPPSPRDIIVVSQAYGVTAMTSMPIQLEEIADYLKETEHGCTDNDNSTMIIGIPSILKQIKFYMAVSAPLKIPTGDYLCSKGLNVRCAYGTTEFGIAMISSKTSLKENISWKYLRPVEKLAPFMMLEPISQSSPDTCQLILTGNCPSFASRVSNRPNGDYASGDLFMEEPLGSNNWRMVGRIDDTLVMKNGEKTNPIPMENRVSNVDIVRKCTVIGENRECTAILIELKMEQAIRYTPKEMLSKIYEGVKEANKVAPSHSTIMVPQMIYILPMNKKLPTTAKDNVIRKKAVQVFESEIDQMYNDFLFQGDVSMEENDVDKEEEYQQAVANNTNGHCGSPAMTKTKDISIDTFLRQAAAQVLHRQPAEIDLHVSLFDYGLNSLLAIQLRNKIASRFKPVPHNLLFEYPTIKSMIRVLDATITAAISVTHGNVTPPPTTPPSLSAMPILSPEDQTRIQIEKRYQETQSILYDYLGRTEYDFPTQAIFDHNHRQQEQHTVLLTGVTGSLGAFLLRDMILSPQIKRIYCLVRNKTNKNNDCQYSLMQRIEKSFKDRCIDTELLSTTDKVEALLMDNLDEPNLGLDQTTFIKLKNEVTMIQFCGWLVDFNQPVQHFERACIRGLYNILKFAWRKINPIPTHVVSSISATANYRAIKRQGFPKKDLVIIPECAVPQDPHIAMPMGYAQSKYIVEHLFAYLSEHKKFPCFVERLGQVCGDTQHGVWNTNEQYPLMITAGAAMKMMPDLGGDVNWISVDSAAKTILDIMLKTTIDFYPMNKTMAEIDNFFHVVNPKSFRWSDLLDIMKVCGMDFKVVKPDVWINELSKHEKNPAYRLLTFYENHWKHSLQGIPIWDTTNTVRVAPSLVDAPMLDAQLLKKCLLSWSNIGFYNYF</sequence>
<evidence type="ECO:0000256" key="1">
    <source>
        <dbReference type="ARBA" id="ARBA00022450"/>
    </source>
</evidence>
<dbReference type="InterPro" id="IPR042099">
    <property type="entry name" value="ANL_N_sf"/>
</dbReference>
<evidence type="ECO:0000256" key="2">
    <source>
        <dbReference type="ARBA" id="ARBA00022553"/>
    </source>
</evidence>
<dbReference type="InterPro" id="IPR000873">
    <property type="entry name" value="AMP-dep_synth/lig_dom"/>
</dbReference>
<reference evidence="5" key="2">
    <citation type="submission" date="2023-02" db="EMBL/GenBank/DDBJ databases">
        <authorList>
            <consortium name="DOE Joint Genome Institute"/>
            <person name="Mondo S.J."/>
            <person name="Chang Y."/>
            <person name="Wang Y."/>
            <person name="Ahrendt S."/>
            <person name="Andreopoulos W."/>
            <person name="Barry K."/>
            <person name="Beard J."/>
            <person name="Benny G.L."/>
            <person name="Blankenship S."/>
            <person name="Bonito G."/>
            <person name="Cuomo C."/>
            <person name="Desiro A."/>
            <person name="Gervers K.A."/>
            <person name="Hundley H."/>
            <person name="Kuo A."/>
            <person name="LaButti K."/>
            <person name="Lang B.F."/>
            <person name="Lipzen A."/>
            <person name="O'Donnell K."/>
            <person name="Pangilinan J."/>
            <person name="Reynolds N."/>
            <person name="Sandor L."/>
            <person name="Smith M.W."/>
            <person name="Tsang A."/>
            <person name="Grigoriev I.V."/>
            <person name="Stajich J.E."/>
            <person name="Spatafora J.W."/>
        </authorList>
    </citation>
    <scope>NUCLEOTIDE SEQUENCE</scope>
    <source>
        <strain evidence="5">RSA 2281</strain>
    </source>
</reference>
<dbReference type="SUPFAM" id="SSF51735">
    <property type="entry name" value="NAD(P)-binding Rossmann-fold domains"/>
    <property type="match status" value="1"/>
</dbReference>
<dbReference type="InterPro" id="IPR013120">
    <property type="entry name" value="FAR_NAD-bd"/>
</dbReference>
<dbReference type="Pfam" id="PF00550">
    <property type="entry name" value="PP-binding"/>
    <property type="match status" value="1"/>
</dbReference>
<protein>
    <recommendedName>
        <fullName evidence="4">Carrier domain-containing protein</fullName>
    </recommendedName>
</protein>
<dbReference type="Gene3D" id="1.10.1200.10">
    <property type="entry name" value="ACP-like"/>
    <property type="match status" value="1"/>
</dbReference>
<reference evidence="5" key="1">
    <citation type="journal article" date="2022" name="IScience">
        <title>Evolution of zygomycete secretomes and the origins of terrestrial fungal ecologies.</title>
        <authorList>
            <person name="Chang Y."/>
            <person name="Wang Y."/>
            <person name="Mondo S."/>
            <person name="Ahrendt S."/>
            <person name="Andreopoulos W."/>
            <person name="Barry K."/>
            <person name="Beard J."/>
            <person name="Benny G.L."/>
            <person name="Blankenship S."/>
            <person name="Bonito G."/>
            <person name="Cuomo C."/>
            <person name="Desiro A."/>
            <person name="Gervers K.A."/>
            <person name="Hundley H."/>
            <person name="Kuo A."/>
            <person name="LaButti K."/>
            <person name="Lang B.F."/>
            <person name="Lipzen A."/>
            <person name="O'Donnell K."/>
            <person name="Pangilinan J."/>
            <person name="Reynolds N."/>
            <person name="Sandor L."/>
            <person name="Smith M.E."/>
            <person name="Tsang A."/>
            <person name="Grigoriev I.V."/>
            <person name="Stajich J.E."/>
            <person name="Spatafora J.W."/>
        </authorList>
    </citation>
    <scope>NUCLEOTIDE SEQUENCE</scope>
    <source>
        <strain evidence="5">RSA 2281</strain>
    </source>
</reference>
<dbReference type="PANTHER" id="PTHR44845:SF6">
    <property type="entry name" value="BETA-ALANINE-ACTIVATING ENZYME"/>
    <property type="match status" value="1"/>
</dbReference>
<dbReference type="GO" id="GO:0031177">
    <property type="term" value="F:phosphopantetheine binding"/>
    <property type="evidence" value="ECO:0007669"/>
    <property type="project" value="InterPro"/>
</dbReference>
<evidence type="ECO:0000313" key="6">
    <source>
        <dbReference type="Proteomes" id="UP001209540"/>
    </source>
</evidence>
<name>A0AAD5JTH1_9FUNG</name>
<gene>
    <name evidence="5" type="ORF">BDA99DRAFT_520376</name>
</gene>
<proteinExistence type="predicted"/>
<dbReference type="PROSITE" id="PS50075">
    <property type="entry name" value="CARRIER"/>
    <property type="match status" value="1"/>
</dbReference>
<feature type="transmembrane region" description="Helical" evidence="3">
    <location>
        <begin position="250"/>
        <end position="272"/>
    </location>
</feature>
<evidence type="ECO:0000313" key="5">
    <source>
        <dbReference type="EMBL" id="KAI9252908.1"/>
    </source>
</evidence>
<dbReference type="PANTHER" id="PTHR44845">
    <property type="entry name" value="CARRIER DOMAIN-CONTAINING PROTEIN"/>
    <property type="match status" value="1"/>
</dbReference>
<dbReference type="Pfam" id="PF07993">
    <property type="entry name" value="NAD_binding_4"/>
    <property type="match status" value="1"/>
</dbReference>
<dbReference type="InterPro" id="IPR036736">
    <property type="entry name" value="ACP-like_sf"/>
</dbReference>
<dbReference type="Proteomes" id="UP001209540">
    <property type="component" value="Unassembled WGS sequence"/>
</dbReference>
<evidence type="ECO:0000259" key="4">
    <source>
        <dbReference type="PROSITE" id="PS50075"/>
    </source>
</evidence>
<comment type="caution">
    <text evidence="5">The sequence shown here is derived from an EMBL/GenBank/DDBJ whole genome shotgun (WGS) entry which is preliminary data.</text>
</comment>
<dbReference type="SUPFAM" id="SSF56801">
    <property type="entry name" value="Acetyl-CoA synthetase-like"/>
    <property type="match status" value="1"/>
</dbReference>
<keyword evidence="6" id="KW-1185">Reference proteome</keyword>
<dbReference type="EMBL" id="JAIXMP010000027">
    <property type="protein sequence ID" value="KAI9252908.1"/>
    <property type="molecule type" value="Genomic_DNA"/>
</dbReference>
<dbReference type="InterPro" id="IPR036291">
    <property type="entry name" value="NAD(P)-bd_dom_sf"/>
</dbReference>
<evidence type="ECO:0000256" key="3">
    <source>
        <dbReference type="SAM" id="Phobius"/>
    </source>
</evidence>
<keyword evidence="1" id="KW-0596">Phosphopantetheine</keyword>
<accession>A0AAD5JTH1</accession>
<keyword evidence="2" id="KW-0597">Phosphoprotein</keyword>
<feature type="domain" description="Carrier" evidence="4">
    <location>
        <begin position="621"/>
        <end position="694"/>
    </location>
</feature>
<keyword evidence="3" id="KW-1133">Transmembrane helix</keyword>
<dbReference type="Pfam" id="PF23562">
    <property type="entry name" value="AMP-binding_C_3"/>
    <property type="match status" value="1"/>
</dbReference>